<evidence type="ECO:0000256" key="6">
    <source>
        <dbReference type="PROSITE-ProRule" id="PRU10141"/>
    </source>
</evidence>
<sequence length="367" mass="41683">MAFVHQLISFDDEMDVLIKMGSIVDGDARRNAKSCLVSGSCYDAKIRNQQHRQQRREDAPKLVSLCSSSEQESKADAVVRYCNIEDKYHVDPRILGAGHHGSVRQCNDRATGQRFAVKSIRKDDPHVKPDGLSREIALLREMRHGSIIRLVDVFEDADYVHIVTDLCQGGELFDKIVEKSSDGDNDAPCFEEGAAARVVYQILSAVSYMHERGIVHRDIKPENILFETAHEDSRVKIIDFGLSRKHFQNAEGPMSTLVGTPYYIAPEVLLRKYDKACDLWSIGIIAYIMLCGYPPFNGATNRQTHESVLRGRYEFHAEDWKYISGVAVDFIRRLLQLDPSQRMTVQQALHHPWIVKHACCAMNDMLH</sequence>
<evidence type="ECO:0000256" key="3">
    <source>
        <dbReference type="ARBA" id="ARBA00022741"/>
    </source>
</evidence>
<keyword evidence="2" id="KW-0808">Transferase</keyword>
<keyword evidence="3 6" id="KW-0547">Nucleotide-binding</keyword>
<feature type="binding site" evidence="6">
    <location>
        <position position="122"/>
    </location>
    <ligand>
        <name>ATP</name>
        <dbReference type="ChEBI" id="CHEBI:30616"/>
    </ligand>
</feature>
<comment type="similarity">
    <text evidence="7">Belongs to the protein kinase superfamily.</text>
</comment>
<dbReference type="GO" id="GO:0005524">
    <property type="term" value="F:ATP binding"/>
    <property type="evidence" value="ECO:0007669"/>
    <property type="project" value="UniProtKB-UniRule"/>
</dbReference>
<dbReference type="InterPro" id="IPR050205">
    <property type="entry name" value="CDPK_Ser/Thr_kinases"/>
</dbReference>
<evidence type="ECO:0000256" key="2">
    <source>
        <dbReference type="ARBA" id="ARBA00022679"/>
    </source>
</evidence>
<accession>A0ABD3PZP4</accession>
<comment type="caution">
    <text evidence="9">The sequence shown here is derived from an EMBL/GenBank/DDBJ whole genome shotgun (WGS) entry which is preliminary data.</text>
</comment>
<dbReference type="AlphaFoldDB" id="A0ABD3PZP4"/>
<dbReference type="InterPro" id="IPR017441">
    <property type="entry name" value="Protein_kinase_ATP_BS"/>
</dbReference>
<dbReference type="Pfam" id="PF00069">
    <property type="entry name" value="Pkinase"/>
    <property type="match status" value="1"/>
</dbReference>
<dbReference type="PROSITE" id="PS00107">
    <property type="entry name" value="PROTEIN_KINASE_ATP"/>
    <property type="match status" value="1"/>
</dbReference>
<evidence type="ECO:0000256" key="7">
    <source>
        <dbReference type="RuleBase" id="RU000304"/>
    </source>
</evidence>
<evidence type="ECO:0000256" key="1">
    <source>
        <dbReference type="ARBA" id="ARBA00022527"/>
    </source>
</evidence>
<name>A0ABD3PZP4_9STRA</name>
<dbReference type="FunFam" id="1.10.510.10:FF:000475">
    <property type="entry name" value="Calcium-dependent protein kinase 5"/>
    <property type="match status" value="1"/>
</dbReference>
<dbReference type="PROSITE" id="PS00108">
    <property type="entry name" value="PROTEIN_KINASE_ST"/>
    <property type="match status" value="1"/>
</dbReference>
<dbReference type="CDD" id="cd05117">
    <property type="entry name" value="STKc_CAMK"/>
    <property type="match status" value="1"/>
</dbReference>
<dbReference type="InterPro" id="IPR000719">
    <property type="entry name" value="Prot_kinase_dom"/>
</dbReference>
<dbReference type="Gene3D" id="1.10.510.10">
    <property type="entry name" value="Transferase(Phosphotransferase) domain 1"/>
    <property type="match status" value="1"/>
</dbReference>
<gene>
    <name evidence="9" type="ORF">ACHAW5_000846</name>
</gene>
<protein>
    <recommendedName>
        <fullName evidence="8">Protein kinase domain-containing protein</fullName>
    </recommendedName>
</protein>
<dbReference type="SUPFAM" id="SSF56112">
    <property type="entry name" value="Protein kinase-like (PK-like)"/>
    <property type="match status" value="1"/>
</dbReference>
<dbReference type="InterPro" id="IPR008271">
    <property type="entry name" value="Ser/Thr_kinase_AS"/>
</dbReference>
<keyword evidence="1 7" id="KW-0723">Serine/threonine-protein kinase</keyword>
<dbReference type="PROSITE" id="PS50011">
    <property type="entry name" value="PROTEIN_KINASE_DOM"/>
    <property type="match status" value="1"/>
</dbReference>
<evidence type="ECO:0000256" key="4">
    <source>
        <dbReference type="ARBA" id="ARBA00022777"/>
    </source>
</evidence>
<keyword evidence="10" id="KW-1185">Reference proteome</keyword>
<keyword evidence="5 6" id="KW-0067">ATP-binding</keyword>
<dbReference type="Proteomes" id="UP001530315">
    <property type="component" value="Unassembled WGS sequence"/>
</dbReference>
<keyword evidence="4" id="KW-0418">Kinase</keyword>
<dbReference type="GO" id="GO:0004674">
    <property type="term" value="F:protein serine/threonine kinase activity"/>
    <property type="evidence" value="ECO:0007669"/>
    <property type="project" value="UniProtKB-KW"/>
</dbReference>
<evidence type="ECO:0000259" key="8">
    <source>
        <dbReference type="PROSITE" id="PS50011"/>
    </source>
</evidence>
<evidence type="ECO:0000256" key="5">
    <source>
        <dbReference type="ARBA" id="ARBA00022840"/>
    </source>
</evidence>
<dbReference type="SMART" id="SM00220">
    <property type="entry name" value="S_TKc"/>
    <property type="match status" value="1"/>
</dbReference>
<feature type="domain" description="Protein kinase" evidence="8">
    <location>
        <begin position="89"/>
        <end position="354"/>
    </location>
</feature>
<evidence type="ECO:0000313" key="10">
    <source>
        <dbReference type="Proteomes" id="UP001530315"/>
    </source>
</evidence>
<dbReference type="PANTHER" id="PTHR24349">
    <property type="entry name" value="SERINE/THREONINE-PROTEIN KINASE"/>
    <property type="match status" value="1"/>
</dbReference>
<organism evidence="9 10">
    <name type="scientific">Stephanodiscus triporus</name>
    <dbReference type="NCBI Taxonomy" id="2934178"/>
    <lineage>
        <taxon>Eukaryota</taxon>
        <taxon>Sar</taxon>
        <taxon>Stramenopiles</taxon>
        <taxon>Ochrophyta</taxon>
        <taxon>Bacillariophyta</taxon>
        <taxon>Coscinodiscophyceae</taxon>
        <taxon>Thalassiosirophycidae</taxon>
        <taxon>Stephanodiscales</taxon>
        <taxon>Stephanodiscaceae</taxon>
        <taxon>Stephanodiscus</taxon>
    </lineage>
</organism>
<proteinExistence type="inferred from homology"/>
<dbReference type="EMBL" id="JALLAZ020000514">
    <property type="protein sequence ID" value="KAL3793385.1"/>
    <property type="molecule type" value="Genomic_DNA"/>
</dbReference>
<dbReference type="FunFam" id="3.30.200.20:FF:000880">
    <property type="entry name" value="Predicted protein"/>
    <property type="match status" value="1"/>
</dbReference>
<dbReference type="InterPro" id="IPR011009">
    <property type="entry name" value="Kinase-like_dom_sf"/>
</dbReference>
<reference evidence="9 10" key="1">
    <citation type="submission" date="2024-10" db="EMBL/GenBank/DDBJ databases">
        <title>Updated reference genomes for cyclostephanoid diatoms.</title>
        <authorList>
            <person name="Roberts W.R."/>
            <person name="Alverson A.J."/>
        </authorList>
    </citation>
    <scope>NUCLEOTIDE SEQUENCE [LARGE SCALE GENOMIC DNA]</scope>
    <source>
        <strain evidence="9 10">AJA276-08</strain>
    </source>
</reference>
<evidence type="ECO:0000313" key="9">
    <source>
        <dbReference type="EMBL" id="KAL3793385.1"/>
    </source>
</evidence>